<feature type="transmembrane region" description="Helical" evidence="1">
    <location>
        <begin position="6"/>
        <end position="26"/>
    </location>
</feature>
<dbReference type="Proteomes" id="UP000659084">
    <property type="component" value="Unassembled WGS sequence"/>
</dbReference>
<keyword evidence="1" id="KW-1133">Transmembrane helix</keyword>
<keyword evidence="1" id="KW-0472">Membrane</keyword>
<evidence type="ECO:0000313" key="3">
    <source>
        <dbReference type="Proteomes" id="UP000659084"/>
    </source>
</evidence>
<keyword evidence="1" id="KW-0812">Transmembrane</keyword>
<dbReference type="AlphaFoldDB" id="A0AAW3WSS7"/>
<dbReference type="EMBL" id="JACNYO010000018">
    <property type="protein sequence ID" value="MBC3213846.1"/>
    <property type="molecule type" value="Genomic_DNA"/>
</dbReference>
<evidence type="ECO:0000256" key="1">
    <source>
        <dbReference type="SAM" id="Phobius"/>
    </source>
</evidence>
<gene>
    <name evidence="2" type="ORF">H8J20_17000</name>
</gene>
<organism evidence="2 3">
    <name type="scientific">Serratia fonticola</name>
    <dbReference type="NCBI Taxonomy" id="47917"/>
    <lineage>
        <taxon>Bacteria</taxon>
        <taxon>Pseudomonadati</taxon>
        <taxon>Pseudomonadota</taxon>
        <taxon>Gammaproteobacteria</taxon>
        <taxon>Enterobacterales</taxon>
        <taxon>Yersiniaceae</taxon>
        <taxon>Serratia</taxon>
    </lineage>
</organism>
<reference evidence="2" key="1">
    <citation type="submission" date="2020-08" db="EMBL/GenBank/DDBJ databases">
        <title>Food and environmental bacterial isolates.</title>
        <authorList>
            <person name="Richter L."/>
            <person name="Du Plessis E.M."/>
            <person name="Duvenage S."/>
            <person name="Allam M."/>
            <person name="Korsten L."/>
        </authorList>
    </citation>
    <scope>NUCLEOTIDE SEQUENCE</scope>
    <source>
        <strain evidence="2">UPMP2127</strain>
    </source>
</reference>
<proteinExistence type="predicted"/>
<name>A0AAW3WSS7_SERFO</name>
<dbReference type="RefSeq" id="WP_179252419.1">
    <property type="nucleotide sequence ID" value="NZ_JACBIV010000007.1"/>
</dbReference>
<accession>A0AAW3WSS7</accession>
<evidence type="ECO:0000313" key="2">
    <source>
        <dbReference type="EMBL" id="MBC3213846.1"/>
    </source>
</evidence>
<comment type="caution">
    <text evidence="2">The sequence shown here is derived from an EMBL/GenBank/DDBJ whole genome shotgun (WGS) entry which is preliminary data.</text>
</comment>
<sequence>MDMNLAVAVAGVSLTAIGLFLPGWISRRSAEKKEFREAAQPVLEKLLIEIDLISDGTYPYRTITKADMYKLLPRTPKARKEALKSAYDLYVEAHQSTAKTKHWHDESLSGGVFFPASFIVTNPNDVIKQMEPFKKQLSR</sequence>
<protein>
    <submittedName>
        <fullName evidence="2">Uncharacterized protein</fullName>
    </submittedName>
</protein>